<dbReference type="OrthoDB" id="9810688at2"/>
<dbReference type="CDD" id="cd10561">
    <property type="entry name" value="HybA_like"/>
    <property type="match status" value="1"/>
</dbReference>
<dbReference type="PROSITE" id="PS00198">
    <property type="entry name" value="4FE4S_FER_1"/>
    <property type="match status" value="1"/>
</dbReference>
<dbReference type="AlphaFoldDB" id="A0A1W1VFH4"/>
<evidence type="ECO:0000256" key="2">
    <source>
        <dbReference type="ARBA" id="ARBA00022485"/>
    </source>
</evidence>
<evidence type="ECO:0000256" key="1">
    <source>
        <dbReference type="ARBA" id="ARBA00004196"/>
    </source>
</evidence>
<dbReference type="SUPFAM" id="SSF54862">
    <property type="entry name" value="4Fe-4S ferredoxins"/>
    <property type="match status" value="1"/>
</dbReference>
<dbReference type="GO" id="GO:0051539">
    <property type="term" value="F:4 iron, 4 sulfur cluster binding"/>
    <property type="evidence" value="ECO:0007669"/>
    <property type="project" value="UniProtKB-KW"/>
</dbReference>
<keyword evidence="2" id="KW-0004">4Fe-4S</keyword>
<evidence type="ECO:0000313" key="8">
    <source>
        <dbReference type="EMBL" id="SMB92102.1"/>
    </source>
</evidence>
<dbReference type="InterPro" id="IPR051555">
    <property type="entry name" value="FDH_Electron_Transfer_Unit"/>
</dbReference>
<comment type="subcellular location">
    <subcellularLocation>
        <location evidence="1">Cell envelope</location>
    </subcellularLocation>
</comment>
<dbReference type="InterPro" id="IPR017900">
    <property type="entry name" value="4Fe4S_Fe_S_CS"/>
</dbReference>
<feature type="domain" description="4Fe-4S ferredoxin-type" evidence="7">
    <location>
        <begin position="3"/>
        <end position="33"/>
    </location>
</feature>
<evidence type="ECO:0000256" key="3">
    <source>
        <dbReference type="ARBA" id="ARBA00022723"/>
    </source>
</evidence>
<dbReference type="RefSeq" id="WP_084053500.1">
    <property type="nucleotide sequence ID" value="NZ_FWWT01000020.1"/>
</dbReference>
<dbReference type="PROSITE" id="PS51379">
    <property type="entry name" value="4FE4S_FER_2"/>
    <property type="match status" value="2"/>
</dbReference>
<dbReference type="GO" id="GO:0030313">
    <property type="term" value="C:cell envelope"/>
    <property type="evidence" value="ECO:0007669"/>
    <property type="project" value="UniProtKB-SubCell"/>
</dbReference>
<protein>
    <submittedName>
        <fullName evidence="8">Formate dehydrogenase iron-sulfur subunit</fullName>
    </submittedName>
</protein>
<dbReference type="Pfam" id="PF13247">
    <property type="entry name" value="Fer4_11"/>
    <property type="match status" value="1"/>
</dbReference>
<dbReference type="EMBL" id="FWWT01000020">
    <property type="protein sequence ID" value="SMB92102.1"/>
    <property type="molecule type" value="Genomic_DNA"/>
</dbReference>
<evidence type="ECO:0000256" key="6">
    <source>
        <dbReference type="ARBA" id="ARBA00023014"/>
    </source>
</evidence>
<keyword evidence="4" id="KW-0677">Repeat</keyword>
<name>A0A1W1VFH4_DESTI</name>
<keyword evidence="5" id="KW-0408">Iron</keyword>
<accession>A0A1W1VFH4</accession>
<keyword evidence="3" id="KW-0479">Metal-binding</keyword>
<sequence>MGKAVLVDITKCVGCGSCTVACKMWNDLKYEKDSPVIGEKTTLNSKTWTTISHKKIKKDGKEVWRFVKNQCMHCVDPACASACITKALSKNPDGSVVYNPSVCVGCRYCMLACPFEVPKYEWNKVLPNVAKCQMCSTKIANGESPACASVCPTNALTYGERQEIVKLAKERIMKDPSYVKHIYGEKEAGGTSWLYISDIPFEKLGFKTNLSEVALPKYTHDFIKLTPQLFLGGGALLTALSFYTKRRNDVSEDKKKKD</sequence>
<dbReference type="PANTHER" id="PTHR43545">
    <property type="entry name" value="FORMATE DEHYDROGENASE, NITRATE-INDUCIBLE, IRON-SULFUR SUBUNIT"/>
    <property type="match status" value="1"/>
</dbReference>
<evidence type="ECO:0000256" key="4">
    <source>
        <dbReference type="ARBA" id="ARBA00022737"/>
    </source>
</evidence>
<reference evidence="8 9" key="1">
    <citation type="submission" date="2017-04" db="EMBL/GenBank/DDBJ databases">
        <authorList>
            <person name="Afonso C.L."/>
            <person name="Miller P.J."/>
            <person name="Scott M.A."/>
            <person name="Spackman E."/>
            <person name="Goraichik I."/>
            <person name="Dimitrov K.M."/>
            <person name="Suarez D.L."/>
            <person name="Swayne D.E."/>
        </authorList>
    </citation>
    <scope>NUCLEOTIDE SEQUENCE [LARGE SCALE GENOMIC DNA]</scope>
    <source>
        <strain evidence="8 9">DSM 11270</strain>
    </source>
</reference>
<proteinExistence type="predicted"/>
<evidence type="ECO:0000256" key="5">
    <source>
        <dbReference type="ARBA" id="ARBA00023004"/>
    </source>
</evidence>
<dbReference type="InterPro" id="IPR017896">
    <property type="entry name" value="4Fe4S_Fe-S-bd"/>
</dbReference>
<feature type="domain" description="4Fe-4S ferredoxin-type" evidence="7">
    <location>
        <begin position="94"/>
        <end position="123"/>
    </location>
</feature>
<organism evidence="8 9">
    <name type="scientific">Desulfonispora thiosulfatigenes DSM 11270</name>
    <dbReference type="NCBI Taxonomy" id="656914"/>
    <lineage>
        <taxon>Bacteria</taxon>
        <taxon>Bacillati</taxon>
        <taxon>Bacillota</taxon>
        <taxon>Clostridia</taxon>
        <taxon>Eubacteriales</taxon>
        <taxon>Peptococcaceae</taxon>
        <taxon>Desulfonispora</taxon>
    </lineage>
</organism>
<gene>
    <name evidence="8" type="ORF">SAMN00017405_1899</name>
</gene>
<dbReference type="GO" id="GO:0046872">
    <property type="term" value="F:metal ion binding"/>
    <property type="evidence" value="ECO:0007669"/>
    <property type="project" value="UniProtKB-KW"/>
</dbReference>
<keyword evidence="6" id="KW-0411">Iron-sulfur</keyword>
<dbReference type="PANTHER" id="PTHR43545:SF4">
    <property type="entry name" value="IRON-SULFUR PROTEIN"/>
    <property type="match status" value="1"/>
</dbReference>
<evidence type="ECO:0000313" key="9">
    <source>
        <dbReference type="Proteomes" id="UP000192731"/>
    </source>
</evidence>
<evidence type="ECO:0000259" key="7">
    <source>
        <dbReference type="PROSITE" id="PS51379"/>
    </source>
</evidence>
<dbReference type="Proteomes" id="UP000192731">
    <property type="component" value="Unassembled WGS sequence"/>
</dbReference>
<dbReference type="Gene3D" id="3.30.70.20">
    <property type="match status" value="2"/>
</dbReference>
<keyword evidence="9" id="KW-1185">Reference proteome</keyword>
<dbReference type="STRING" id="656914.SAMN00017405_1899"/>